<name>A0ACA9K3E1_9GLOM</name>
<organism evidence="1 2">
    <name type="scientific">Cetraspora pellucida</name>
    <dbReference type="NCBI Taxonomy" id="1433469"/>
    <lineage>
        <taxon>Eukaryota</taxon>
        <taxon>Fungi</taxon>
        <taxon>Fungi incertae sedis</taxon>
        <taxon>Mucoromycota</taxon>
        <taxon>Glomeromycotina</taxon>
        <taxon>Glomeromycetes</taxon>
        <taxon>Diversisporales</taxon>
        <taxon>Gigasporaceae</taxon>
        <taxon>Cetraspora</taxon>
    </lineage>
</organism>
<accession>A0ACA9K3E1</accession>
<evidence type="ECO:0000313" key="1">
    <source>
        <dbReference type="EMBL" id="CAG8447251.1"/>
    </source>
</evidence>
<keyword evidence="2" id="KW-1185">Reference proteome</keyword>
<dbReference type="Proteomes" id="UP000789366">
    <property type="component" value="Unassembled WGS sequence"/>
</dbReference>
<sequence length="149" mass="16256">MSRAAVLFIILASLMTTVIATTIVINVGEDNKNQFVPNAVNATKGDVIAFHFVGGHHDVVQSDSFGSCNQITNGFDSGPNPEWYNYTVDLPKGQIWFFCSTLTHCKSYNMTGTIFVLDSSNQTNDAATPLVYTGFNILISSIVTAFFMI</sequence>
<protein>
    <submittedName>
        <fullName evidence="1">7784_t:CDS:1</fullName>
    </submittedName>
</protein>
<gene>
    <name evidence="1" type="ORF">SPELUC_LOCUS585</name>
</gene>
<dbReference type="EMBL" id="CAJVPW010000227">
    <property type="protein sequence ID" value="CAG8447251.1"/>
    <property type="molecule type" value="Genomic_DNA"/>
</dbReference>
<evidence type="ECO:0000313" key="2">
    <source>
        <dbReference type="Proteomes" id="UP000789366"/>
    </source>
</evidence>
<comment type="caution">
    <text evidence="1">The sequence shown here is derived from an EMBL/GenBank/DDBJ whole genome shotgun (WGS) entry which is preliminary data.</text>
</comment>
<proteinExistence type="predicted"/>
<reference evidence="1" key="1">
    <citation type="submission" date="2021-06" db="EMBL/GenBank/DDBJ databases">
        <authorList>
            <person name="Kallberg Y."/>
            <person name="Tangrot J."/>
            <person name="Rosling A."/>
        </authorList>
    </citation>
    <scope>NUCLEOTIDE SEQUENCE</scope>
    <source>
        <strain evidence="1">28 12/20/2015</strain>
    </source>
</reference>